<keyword evidence="2" id="KW-1185">Reference proteome</keyword>
<sequence length="81" mass="9263">MYHVVVRKLAEDDLSVEYAYADSAWKSGEGTFKINKATREIVIAAPPERDLDERFARCGLWAVVKHWKATEQYPETAEYAA</sequence>
<protein>
    <submittedName>
        <fullName evidence="1">Uncharacterized protein</fullName>
    </submittedName>
</protein>
<proteinExistence type="predicted"/>
<name>A0A402CUZ4_9BACT</name>
<gene>
    <name evidence="1" type="ORF">CCAX7_22800</name>
</gene>
<evidence type="ECO:0000313" key="1">
    <source>
        <dbReference type="EMBL" id="BDI30229.1"/>
    </source>
</evidence>
<accession>A0A402CUZ4</accession>
<dbReference type="EMBL" id="AP025739">
    <property type="protein sequence ID" value="BDI30229.1"/>
    <property type="molecule type" value="Genomic_DNA"/>
</dbReference>
<reference evidence="1 2" key="1">
    <citation type="journal article" date="2019" name="Int. J. Syst. Evol. Microbiol.">
        <title>Capsulimonas corticalis gen. nov., sp. nov., an aerobic capsulated bacterium, of a novel bacterial order, Capsulimonadales ord. nov., of the class Armatimonadia of the phylum Armatimonadetes.</title>
        <authorList>
            <person name="Li J."/>
            <person name="Kudo C."/>
            <person name="Tonouchi A."/>
        </authorList>
    </citation>
    <scope>NUCLEOTIDE SEQUENCE [LARGE SCALE GENOMIC DNA]</scope>
    <source>
        <strain evidence="1 2">AX-7</strain>
    </source>
</reference>
<evidence type="ECO:0000313" key="2">
    <source>
        <dbReference type="Proteomes" id="UP000287394"/>
    </source>
</evidence>
<dbReference type="KEGG" id="ccot:CCAX7_22800"/>
<dbReference type="AlphaFoldDB" id="A0A402CUZ4"/>
<dbReference type="RefSeq" id="WP_125205942.1">
    <property type="nucleotide sequence ID" value="NZ_AP025739.1"/>
</dbReference>
<organism evidence="1 2">
    <name type="scientific">Capsulimonas corticalis</name>
    <dbReference type="NCBI Taxonomy" id="2219043"/>
    <lineage>
        <taxon>Bacteria</taxon>
        <taxon>Bacillati</taxon>
        <taxon>Armatimonadota</taxon>
        <taxon>Armatimonadia</taxon>
        <taxon>Capsulimonadales</taxon>
        <taxon>Capsulimonadaceae</taxon>
        <taxon>Capsulimonas</taxon>
    </lineage>
</organism>
<dbReference type="Proteomes" id="UP000287394">
    <property type="component" value="Chromosome"/>
</dbReference>